<gene>
    <name evidence="2" type="ORF">K450DRAFT_231791</name>
</gene>
<proteinExistence type="predicted"/>
<dbReference type="GeneID" id="75912833"/>
<evidence type="ECO:0000256" key="1">
    <source>
        <dbReference type="SAM" id="Phobius"/>
    </source>
</evidence>
<keyword evidence="3" id="KW-1185">Reference proteome</keyword>
<evidence type="ECO:0000313" key="2">
    <source>
        <dbReference type="EMBL" id="KAI8581538.1"/>
    </source>
</evidence>
<sequence length="64" mass="7505">MIVVPPFSLIILFLFLQVIPIQFFPSSHRAENSMYIIIINMETYVVNINHFELFVSSFSNVNLR</sequence>
<keyword evidence="1" id="KW-0812">Transmembrane</keyword>
<dbReference type="AlphaFoldDB" id="A0AAD5HGV8"/>
<keyword evidence="1" id="KW-1133">Transmembrane helix</keyword>
<dbReference type="RefSeq" id="XP_051446542.1">
    <property type="nucleotide sequence ID" value="XM_051587488.1"/>
</dbReference>
<reference evidence="2" key="2">
    <citation type="journal article" date="2022" name="Proc. Natl. Acad. Sci. U.S.A.">
        <title>Diploid-dominant life cycles characterize the early evolution of Fungi.</title>
        <authorList>
            <person name="Amses K.R."/>
            <person name="Simmons D.R."/>
            <person name="Longcore J.E."/>
            <person name="Mondo S.J."/>
            <person name="Seto K."/>
            <person name="Jeronimo G.H."/>
            <person name="Bonds A.E."/>
            <person name="Quandt C.A."/>
            <person name="Davis W.J."/>
            <person name="Chang Y."/>
            <person name="Federici B.A."/>
            <person name="Kuo A."/>
            <person name="LaButti K."/>
            <person name="Pangilinan J."/>
            <person name="Andreopoulos W."/>
            <person name="Tritt A."/>
            <person name="Riley R."/>
            <person name="Hundley H."/>
            <person name="Johnson J."/>
            <person name="Lipzen A."/>
            <person name="Barry K."/>
            <person name="Lang B.F."/>
            <person name="Cuomo C.A."/>
            <person name="Buchler N.E."/>
            <person name="Grigoriev I.V."/>
            <person name="Spatafora J.W."/>
            <person name="Stajich J.E."/>
            <person name="James T.Y."/>
        </authorList>
    </citation>
    <scope>NUCLEOTIDE SEQUENCE</scope>
    <source>
        <strain evidence="2">AG</strain>
    </source>
</reference>
<accession>A0AAD5HGV8</accession>
<organism evidence="2 3">
    <name type="scientific">Umbelopsis ramanniana AG</name>
    <dbReference type="NCBI Taxonomy" id="1314678"/>
    <lineage>
        <taxon>Eukaryota</taxon>
        <taxon>Fungi</taxon>
        <taxon>Fungi incertae sedis</taxon>
        <taxon>Mucoromycota</taxon>
        <taxon>Mucoromycotina</taxon>
        <taxon>Umbelopsidomycetes</taxon>
        <taxon>Umbelopsidales</taxon>
        <taxon>Umbelopsidaceae</taxon>
        <taxon>Umbelopsis</taxon>
    </lineage>
</organism>
<evidence type="ECO:0000313" key="3">
    <source>
        <dbReference type="Proteomes" id="UP001206595"/>
    </source>
</evidence>
<name>A0AAD5HGV8_UMBRA</name>
<dbReference type="EMBL" id="MU620905">
    <property type="protein sequence ID" value="KAI8581538.1"/>
    <property type="molecule type" value="Genomic_DNA"/>
</dbReference>
<feature type="transmembrane region" description="Helical" evidence="1">
    <location>
        <begin position="6"/>
        <end position="24"/>
    </location>
</feature>
<protein>
    <submittedName>
        <fullName evidence="2">Uncharacterized protein</fullName>
    </submittedName>
</protein>
<keyword evidence="1" id="KW-0472">Membrane</keyword>
<dbReference type="Proteomes" id="UP001206595">
    <property type="component" value="Unassembled WGS sequence"/>
</dbReference>
<comment type="caution">
    <text evidence="2">The sequence shown here is derived from an EMBL/GenBank/DDBJ whole genome shotgun (WGS) entry which is preliminary data.</text>
</comment>
<reference evidence="2" key="1">
    <citation type="submission" date="2021-06" db="EMBL/GenBank/DDBJ databases">
        <authorList>
            <consortium name="DOE Joint Genome Institute"/>
            <person name="Mondo S.J."/>
            <person name="Amses K.R."/>
            <person name="Simmons D.R."/>
            <person name="Longcore J.E."/>
            <person name="Seto K."/>
            <person name="Alves G.H."/>
            <person name="Bonds A.E."/>
            <person name="Quandt C.A."/>
            <person name="Davis W.J."/>
            <person name="Chang Y."/>
            <person name="Letcher P.M."/>
            <person name="Powell M.J."/>
            <person name="Kuo A."/>
            <person name="Labutti K."/>
            <person name="Pangilinan J."/>
            <person name="Andreopoulos W."/>
            <person name="Tritt A."/>
            <person name="Riley R."/>
            <person name="Hundley H."/>
            <person name="Johnson J."/>
            <person name="Lipzen A."/>
            <person name="Barry K."/>
            <person name="Berbee M.L."/>
            <person name="Buchler N.E."/>
            <person name="Grigoriev I.V."/>
            <person name="Spatafora J.W."/>
            <person name="Stajich J.E."/>
            <person name="James T.Y."/>
        </authorList>
    </citation>
    <scope>NUCLEOTIDE SEQUENCE</scope>
    <source>
        <strain evidence="2">AG</strain>
    </source>
</reference>